<evidence type="ECO:0000256" key="2">
    <source>
        <dbReference type="ARBA" id="ARBA00022692"/>
    </source>
</evidence>
<dbReference type="PANTHER" id="PTHR32089:SF119">
    <property type="entry name" value="METHYL-ACCEPTING CHEMOTAXIS PROTEIN CTPL"/>
    <property type="match status" value="1"/>
</dbReference>
<organism evidence="10 11">
    <name type="scientific">Amphritea atlantica</name>
    <dbReference type="NCBI Taxonomy" id="355243"/>
    <lineage>
        <taxon>Bacteria</taxon>
        <taxon>Pseudomonadati</taxon>
        <taxon>Pseudomonadota</taxon>
        <taxon>Gammaproteobacteria</taxon>
        <taxon>Oceanospirillales</taxon>
        <taxon>Oceanospirillaceae</taxon>
        <taxon>Amphritea</taxon>
    </lineage>
</organism>
<reference evidence="11" key="1">
    <citation type="submission" date="2016-10" db="EMBL/GenBank/DDBJ databases">
        <authorList>
            <person name="Varghese N."/>
            <person name="Submissions S."/>
        </authorList>
    </citation>
    <scope>NUCLEOTIDE SEQUENCE [LARGE SCALE GENOMIC DNA]</scope>
    <source>
        <strain evidence="11">DSM 18887</strain>
    </source>
</reference>
<evidence type="ECO:0000256" key="6">
    <source>
        <dbReference type="PROSITE-ProRule" id="PRU00284"/>
    </source>
</evidence>
<evidence type="ECO:0000256" key="1">
    <source>
        <dbReference type="ARBA" id="ARBA00004141"/>
    </source>
</evidence>
<dbReference type="AlphaFoldDB" id="A0A1H9LE45"/>
<sequence>MKISHINLVAGATLLVIVTAMASTMLWSLQRLENSFNQTRDYQRLQQEINTQVNRPILIYLSSGNASLLSDIDNALSRLIEKDPQVKSLTDSGAPEIQNTLTELQTTALLKLRAAGKLRQPQELLINNEREILATLSQLADYAANGGNDQPALKQQYTSILSKFIATISGLAHSRQRYFSSSQPNRSDINIRLDELTQMSKQLDQLPRFGIYQETDSSDTLATLLGNSMTEVQTSQDEQGNLLIQELQSLVRRYSKELSNIEKIYTQRTTSIEQTTSLVDQLNEQLQINQSRLQKHYDTTGQQANTLLITSILLIAIIGFIMGILNTRLSQIISNTCQQLDALANGQLNGHPNTPSKIVELKILSNSITSLRQYFMTLIDKIHTESDALNLLGKGLNNSSDTLTLIVNKQQLSTEQAAVQIQQLSSSYQEVAENAVRTSTATRQATEIVVNGVEDMEHTRASIHQLEEETEATNATLLQLKEDGKEIGSALHVIQNFAEQTNLLALNAAIEAARAGASGRGFAVVADEVRSLAVNTAKAADNIGLIIKKLNGAIDQMSDKVERQAEHVHNTVNLAENVRKSVEKIRLSIDEIDNMSSMIASATEEQSAVTGQISEIINMTLEHAHDSAEEAEKNKQYAQQVNHTGNSLMQLLEQFKTSN</sequence>
<dbReference type="Pfam" id="PF00015">
    <property type="entry name" value="MCPsignal"/>
    <property type="match status" value="1"/>
</dbReference>
<comment type="subcellular location">
    <subcellularLocation>
        <location evidence="1">Membrane</location>
        <topology evidence="1">Multi-pass membrane protein</topology>
    </subcellularLocation>
</comment>
<evidence type="ECO:0000313" key="11">
    <source>
        <dbReference type="Proteomes" id="UP000198749"/>
    </source>
</evidence>
<evidence type="ECO:0000256" key="5">
    <source>
        <dbReference type="ARBA" id="ARBA00023224"/>
    </source>
</evidence>
<dbReference type="Gene3D" id="1.10.287.950">
    <property type="entry name" value="Methyl-accepting chemotaxis protein"/>
    <property type="match status" value="1"/>
</dbReference>
<keyword evidence="2 8" id="KW-0812">Transmembrane</keyword>
<dbReference type="Proteomes" id="UP000198749">
    <property type="component" value="Unassembled WGS sequence"/>
</dbReference>
<evidence type="ECO:0000256" key="3">
    <source>
        <dbReference type="ARBA" id="ARBA00022989"/>
    </source>
</evidence>
<dbReference type="PROSITE" id="PS50111">
    <property type="entry name" value="CHEMOTAXIS_TRANSDUC_2"/>
    <property type="match status" value="1"/>
</dbReference>
<dbReference type="SMART" id="SM00283">
    <property type="entry name" value="MA"/>
    <property type="match status" value="1"/>
</dbReference>
<dbReference type="PANTHER" id="PTHR32089">
    <property type="entry name" value="METHYL-ACCEPTING CHEMOTAXIS PROTEIN MCPB"/>
    <property type="match status" value="1"/>
</dbReference>
<keyword evidence="7" id="KW-0175">Coiled coil</keyword>
<evidence type="ECO:0000256" key="7">
    <source>
        <dbReference type="SAM" id="Coils"/>
    </source>
</evidence>
<protein>
    <submittedName>
        <fullName evidence="10">Methyl-accepting chemotaxis protein</fullName>
    </submittedName>
</protein>
<feature type="domain" description="Methyl-accepting transducer" evidence="9">
    <location>
        <begin position="385"/>
        <end position="621"/>
    </location>
</feature>
<accession>A0A1H9LE45</accession>
<keyword evidence="4 8" id="KW-0472">Membrane</keyword>
<dbReference type="RefSeq" id="WP_091361520.1">
    <property type="nucleotide sequence ID" value="NZ_AP025284.1"/>
</dbReference>
<dbReference type="GO" id="GO:0006935">
    <property type="term" value="P:chemotaxis"/>
    <property type="evidence" value="ECO:0007669"/>
    <property type="project" value="UniProtKB-ARBA"/>
</dbReference>
<gene>
    <name evidence="10" type="ORF">SAMN03080615_03887</name>
</gene>
<keyword evidence="5 6" id="KW-0807">Transducer</keyword>
<dbReference type="SUPFAM" id="SSF58104">
    <property type="entry name" value="Methyl-accepting chemotaxis protein (MCP) signaling domain"/>
    <property type="match status" value="1"/>
</dbReference>
<keyword evidence="3 8" id="KW-1133">Transmembrane helix</keyword>
<evidence type="ECO:0000259" key="9">
    <source>
        <dbReference type="PROSITE" id="PS50111"/>
    </source>
</evidence>
<feature type="transmembrane region" description="Helical" evidence="8">
    <location>
        <begin position="307"/>
        <end position="325"/>
    </location>
</feature>
<dbReference type="InterPro" id="IPR004089">
    <property type="entry name" value="MCPsignal_dom"/>
</dbReference>
<proteinExistence type="predicted"/>
<evidence type="ECO:0000256" key="8">
    <source>
        <dbReference type="SAM" id="Phobius"/>
    </source>
</evidence>
<dbReference type="EMBL" id="FOGB01000017">
    <property type="protein sequence ID" value="SER09477.1"/>
    <property type="molecule type" value="Genomic_DNA"/>
</dbReference>
<evidence type="ECO:0000256" key="4">
    <source>
        <dbReference type="ARBA" id="ARBA00023136"/>
    </source>
</evidence>
<dbReference type="STRING" id="355243.SAMN03080615_03887"/>
<dbReference type="GO" id="GO:0007165">
    <property type="term" value="P:signal transduction"/>
    <property type="evidence" value="ECO:0007669"/>
    <property type="project" value="UniProtKB-KW"/>
</dbReference>
<feature type="coiled-coil region" evidence="7">
    <location>
        <begin position="244"/>
        <end position="292"/>
    </location>
</feature>
<keyword evidence="11" id="KW-1185">Reference proteome</keyword>
<dbReference type="OrthoDB" id="7024925at2"/>
<evidence type="ECO:0000313" key="10">
    <source>
        <dbReference type="EMBL" id="SER09477.1"/>
    </source>
</evidence>
<name>A0A1H9LE45_9GAMM</name>
<dbReference type="GO" id="GO:0016020">
    <property type="term" value="C:membrane"/>
    <property type="evidence" value="ECO:0007669"/>
    <property type="project" value="UniProtKB-SubCell"/>
</dbReference>